<comment type="similarity">
    <text evidence="1">Belongs to the amidase family.</text>
</comment>
<evidence type="ECO:0000256" key="1">
    <source>
        <dbReference type="ARBA" id="ARBA00009199"/>
    </source>
</evidence>
<keyword evidence="3" id="KW-0808">Transferase</keyword>
<accession>A0A1H7YLB1</accession>
<dbReference type="PROSITE" id="PS00571">
    <property type="entry name" value="AMIDASES"/>
    <property type="match status" value="1"/>
</dbReference>
<feature type="domain" description="Amidase" evidence="2">
    <location>
        <begin position="44"/>
        <end position="211"/>
    </location>
</feature>
<gene>
    <name evidence="3" type="ORF">SAMN05660976_05259</name>
</gene>
<evidence type="ECO:0000313" key="3">
    <source>
        <dbReference type="EMBL" id="SEM46733.1"/>
    </source>
</evidence>
<sequence>MTAEDEAAIAESAQAIRLHAGHGILIEAGAEPVIDLLPRRPRPAGGTLRGWTYVVKDMIDVAGLPTTRGSALYGGEEALADAPCVGLLEGAGALLVGKANLHEFAWGVTSENPHWGDVRNPRHPHLAPGGSSGGTAAAIAAGIARFGLGTDTGGSVRIPAACCGVVGLRPRAGVLSTEGVAPLAPMFDVVGPMTASVADCARVWHALTGEAVEPPPSLDGLVVGVAEGCAQAAELAALGAEPREIELPHDILAPYWTIVGAQARRTHEATFPANAARYSAGVRRKLEAAGGIGHRAYRRAVEELTAARARFAAAMTGVDLLALPTLGGPAPRAGCDEAAVRGEVGRLTAVVSALGLSALAVGDLQLVGRTEADVLRAGLCRELAGAGVPEPR</sequence>
<dbReference type="PANTHER" id="PTHR11895:SF7">
    <property type="entry name" value="GLUTAMYL-TRNA(GLN) AMIDOTRANSFERASE SUBUNIT A, MITOCHONDRIAL"/>
    <property type="match status" value="1"/>
</dbReference>
<reference evidence="3 4" key="1">
    <citation type="submission" date="2016-10" db="EMBL/GenBank/DDBJ databases">
        <authorList>
            <person name="de Groot N.N."/>
        </authorList>
    </citation>
    <scope>NUCLEOTIDE SEQUENCE [LARGE SCALE GENOMIC DNA]</scope>
    <source>
        <strain evidence="3 4">DSM 43357</strain>
    </source>
</reference>
<evidence type="ECO:0000259" key="2">
    <source>
        <dbReference type="Pfam" id="PF01425"/>
    </source>
</evidence>
<dbReference type="AlphaFoldDB" id="A0A1H7YLB1"/>
<dbReference type="Pfam" id="PF01425">
    <property type="entry name" value="Amidase"/>
    <property type="match status" value="1"/>
</dbReference>
<name>A0A1H7YLB1_9ACTN</name>
<dbReference type="InterPro" id="IPR036928">
    <property type="entry name" value="AS_sf"/>
</dbReference>
<dbReference type="SUPFAM" id="SSF75304">
    <property type="entry name" value="Amidase signature (AS) enzymes"/>
    <property type="match status" value="1"/>
</dbReference>
<keyword evidence="4" id="KW-1185">Reference proteome</keyword>
<dbReference type="InterPro" id="IPR000120">
    <property type="entry name" value="Amidase"/>
</dbReference>
<dbReference type="PANTHER" id="PTHR11895">
    <property type="entry name" value="TRANSAMIDASE"/>
    <property type="match status" value="1"/>
</dbReference>
<protein>
    <submittedName>
        <fullName evidence="3">Aspartyl-tRNA(Asn)/glutamyl-tRNA(Gln) amidotransferase subunit A</fullName>
    </submittedName>
</protein>
<dbReference type="Proteomes" id="UP000198953">
    <property type="component" value="Unassembled WGS sequence"/>
</dbReference>
<dbReference type="GO" id="GO:0016740">
    <property type="term" value="F:transferase activity"/>
    <property type="evidence" value="ECO:0007669"/>
    <property type="project" value="UniProtKB-KW"/>
</dbReference>
<evidence type="ECO:0000313" key="4">
    <source>
        <dbReference type="Proteomes" id="UP000198953"/>
    </source>
</evidence>
<dbReference type="RefSeq" id="WP_305728673.1">
    <property type="nucleotide sequence ID" value="NZ_FOBF01000013.1"/>
</dbReference>
<dbReference type="Gene3D" id="3.90.1300.10">
    <property type="entry name" value="Amidase signature (AS) domain"/>
    <property type="match status" value="1"/>
</dbReference>
<dbReference type="STRING" id="46177.SAMN05660976_05259"/>
<dbReference type="InterPro" id="IPR020556">
    <property type="entry name" value="Amidase_CS"/>
</dbReference>
<organism evidence="3 4">
    <name type="scientific">Nonomuraea pusilla</name>
    <dbReference type="NCBI Taxonomy" id="46177"/>
    <lineage>
        <taxon>Bacteria</taxon>
        <taxon>Bacillati</taxon>
        <taxon>Actinomycetota</taxon>
        <taxon>Actinomycetes</taxon>
        <taxon>Streptosporangiales</taxon>
        <taxon>Streptosporangiaceae</taxon>
        <taxon>Nonomuraea</taxon>
    </lineage>
</organism>
<dbReference type="EMBL" id="FOBF01000013">
    <property type="protein sequence ID" value="SEM46733.1"/>
    <property type="molecule type" value="Genomic_DNA"/>
</dbReference>
<proteinExistence type="inferred from homology"/>
<dbReference type="InterPro" id="IPR023631">
    <property type="entry name" value="Amidase_dom"/>
</dbReference>